<evidence type="ECO:0000313" key="3">
    <source>
        <dbReference type="Proteomes" id="UP000015241"/>
    </source>
</evidence>
<protein>
    <submittedName>
        <fullName evidence="2">Uncharacterized protein</fullName>
    </submittedName>
</protein>
<keyword evidence="3" id="KW-1185">Reference proteome</keyword>
<name>S8E751_FOMSC</name>
<sequence>MDKGDDEHREEHEEEDQEDEDFDDNLAFVQVSATSVSTSAGQPQARSSRQTRQRTAIQLDDDEDVRVEDFDETAGAIIRSGEMVREDWQKHFSQQEEAKRFSKKGKADNPASELWQPFKSELNWQVGSWAINEEVHKSAMDRLLNIPGVRTLALDSPEIDLVC</sequence>
<proteinExistence type="predicted"/>
<evidence type="ECO:0000313" key="2">
    <source>
        <dbReference type="EMBL" id="EPT00493.1"/>
    </source>
</evidence>
<reference evidence="2 3" key="1">
    <citation type="journal article" date="2012" name="Science">
        <title>The Paleozoic origin of enzymatic lignin decomposition reconstructed from 31 fungal genomes.</title>
        <authorList>
            <person name="Floudas D."/>
            <person name="Binder M."/>
            <person name="Riley R."/>
            <person name="Barry K."/>
            <person name="Blanchette R.A."/>
            <person name="Henrissat B."/>
            <person name="Martinez A.T."/>
            <person name="Otillar R."/>
            <person name="Spatafora J.W."/>
            <person name="Yadav J.S."/>
            <person name="Aerts A."/>
            <person name="Benoit I."/>
            <person name="Boyd A."/>
            <person name="Carlson A."/>
            <person name="Copeland A."/>
            <person name="Coutinho P.M."/>
            <person name="de Vries R.P."/>
            <person name="Ferreira P."/>
            <person name="Findley K."/>
            <person name="Foster B."/>
            <person name="Gaskell J."/>
            <person name="Glotzer D."/>
            <person name="Gorecki P."/>
            <person name="Heitman J."/>
            <person name="Hesse C."/>
            <person name="Hori C."/>
            <person name="Igarashi K."/>
            <person name="Jurgens J.A."/>
            <person name="Kallen N."/>
            <person name="Kersten P."/>
            <person name="Kohler A."/>
            <person name="Kuees U."/>
            <person name="Kumar T.K.A."/>
            <person name="Kuo A."/>
            <person name="LaButti K."/>
            <person name="Larrondo L.F."/>
            <person name="Lindquist E."/>
            <person name="Ling A."/>
            <person name="Lombard V."/>
            <person name="Lucas S."/>
            <person name="Lundell T."/>
            <person name="Martin R."/>
            <person name="McLaughlin D.J."/>
            <person name="Morgenstern I."/>
            <person name="Morin E."/>
            <person name="Murat C."/>
            <person name="Nagy L.G."/>
            <person name="Nolan M."/>
            <person name="Ohm R.A."/>
            <person name="Patyshakuliyeva A."/>
            <person name="Rokas A."/>
            <person name="Ruiz-Duenas F.J."/>
            <person name="Sabat G."/>
            <person name="Salamov A."/>
            <person name="Samejima M."/>
            <person name="Schmutz J."/>
            <person name="Slot J.C."/>
            <person name="St John F."/>
            <person name="Stenlid J."/>
            <person name="Sun H."/>
            <person name="Sun S."/>
            <person name="Syed K."/>
            <person name="Tsang A."/>
            <person name="Wiebenga A."/>
            <person name="Young D."/>
            <person name="Pisabarro A."/>
            <person name="Eastwood D.C."/>
            <person name="Martin F."/>
            <person name="Cullen D."/>
            <person name="Grigoriev I.V."/>
            <person name="Hibbett D.S."/>
        </authorList>
    </citation>
    <scope>NUCLEOTIDE SEQUENCE</scope>
    <source>
        <strain evidence="3">FP-58527</strain>
    </source>
</reference>
<dbReference type="OrthoDB" id="2688393at2759"/>
<feature type="compositionally biased region" description="Acidic residues" evidence="1">
    <location>
        <begin position="12"/>
        <end position="24"/>
    </location>
</feature>
<feature type="compositionally biased region" description="Low complexity" evidence="1">
    <location>
        <begin position="31"/>
        <end position="56"/>
    </location>
</feature>
<dbReference type="HOGENOM" id="CLU_1627079_0_0_1"/>
<accession>S8E751</accession>
<dbReference type="InParanoid" id="S8E751"/>
<organism evidence="2 3">
    <name type="scientific">Fomitopsis schrenkii</name>
    <name type="common">Brown rot fungus</name>
    <dbReference type="NCBI Taxonomy" id="2126942"/>
    <lineage>
        <taxon>Eukaryota</taxon>
        <taxon>Fungi</taxon>
        <taxon>Dikarya</taxon>
        <taxon>Basidiomycota</taxon>
        <taxon>Agaricomycotina</taxon>
        <taxon>Agaricomycetes</taxon>
        <taxon>Polyporales</taxon>
        <taxon>Fomitopsis</taxon>
    </lineage>
</organism>
<dbReference type="AlphaFoldDB" id="S8E751"/>
<gene>
    <name evidence="2" type="ORF">FOMPIDRAFT_62767</name>
</gene>
<feature type="compositionally biased region" description="Basic and acidic residues" evidence="1">
    <location>
        <begin position="1"/>
        <end position="11"/>
    </location>
</feature>
<dbReference type="Proteomes" id="UP000015241">
    <property type="component" value="Unassembled WGS sequence"/>
</dbReference>
<feature type="region of interest" description="Disordered" evidence="1">
    <location>
        <begin position="1"/>
        <end position="60"/>
    </location>
</feature>
<evidence type="ECO:0000256" key="1">
    <source>
        <dbReference type="SAM" id="MobiDB-lite"/>
    </source>
</evidence>
<dbReference type="EMBL" id="KE504148">
    <property type="protein sequence ID" value="EPT00493.1"/>
    <property type="molecule type" value="Genomic_DNA"/>
</dbReference>